<dbReference type="SUPFAM" id="SSF48498">
    <property type="entry name" value="Tetracyclin repressor-like, C-terminal domain"/>
    <property type="match status" value="1"/>
</dbReference>
<gene>
    <name evidence="7" type="ORF">MCOO_33440</name>
</gene>
<dbReference type="Proteomes" id="UP000465866">
    <property type="component" value="Chromosome"/>
</dbReference>
<organism evidence="7 8">
    <name type="scientific">Mycobacterium cookii</name>
    <dbReference type="NCBI Taxonomy" id="1775"/>
    <lineage>
        <taxon>Bacteria</taxon>
        <taxon>Bacillati</taxon>
        <taxon>Actinomycetota</taxon>
        <taxon>Actinomycetes</taxon>
        <taxon>Mycobacteriales</taxon>
        <taxon>Mycobacteriaceae</taxon>
        <taxon>Mycobacterium</taxon>
    </lineage>
</organism>
<dbReference type="PRINTS" id="PR00455">
    <property type="entry name" value="HTHTETR"/>
</dbReference>
<evidence type="ECO:0000256" key="1">
    <source>
        <dbReference type="ARBA" id="ARBA00011738"/>
    </source>
</evidence>
<dbReference type="SUPFAM" id="SSF46689">
    <property type="entry name" value="Homeodomain-like"/>
    <property type="match status" value="1"/>
</dbReference>
<dbReference type="GO" id="GO:0003677">
    <property type="term" value="F:DNA binding"/>
    <property type="evidence" value="ECO:0007669"/>
    <property type="project" value="UniProtKB-UniRule"/>
</dbReference>
<proteinExistence type="predicted"/>
<comment type="subunit">
    <text evidence="1">Homodimer.</text>
</comment>
<dbReference type="Gene3D" id="1.10.357.10">
    <property type="entry name" value="Tetracycline Repressor, domain 2"/>
    <property type="match status" value="1"/>
</dbReference>
<accession>A0A7I7L020</accession>
<dbReference type="PANTHER" id="PTHR47506">
    <property type="entry name" value="TRANSCRIPTIONAL REGULATORY PROTEIN"/>
    <property type="match status" value="1"/>
</dbReference>
<dbReference type="GO" id="GO:0045892">
    <property type="term" value="P:negative regulation of DNA-templated transcription"/>
    <property type="evidence" value="ECO:0007669"/>
    <property type="project" value="UniProtKB-ARBA"/>
</dbReference>
<keyword evidence="2" id="KW-0805">Transcription regulation</keyword>
<evidence type="ECO:0000256" key="4">
    <source>
        <dbReference type="ARBA" id="ARBA00023163"/>
    </source>
</evidence>
<evidence type="ECO:0000256" key="5">
    <source>
        <dbReference type="PROSITE-ProRule" id="PRU00335"/>
    </source>
</evidence>
<name>A0A7I7L020_9MYCO</name>
<dbReference type="KEGG" id="mcoo:MCOO_33440"/>
<sequence>MPRVSAQYRDARRAHILAAARRCFVRDGFHQTSMQDLVREAGMSSGAVYRYFASKDEMIVAIAEENLDQIVAIVRESVAGGADLGEALAAALEFASKRHAEDGFAAIALVVWSEALRNPVLAARLRDSFDAAGQELAETARASSNGVKLAPDVLATTLLCVLPGYLLQAAIRGPDAVAPIPDGVRALFPSGR</sequence>
<evidence type="ECO:0000256" key="2">
    <source>
        <dbReference type="ARBA" id="ARBA00023015"/>
    </source>
</evidence>
<dbReference type="Pfam" id="PF00440">
    <property type="entry name" value="TetR_N"/>
    <property type="match status" value="1"/>
</dbReference>
<dbReference type="AlphaFoldDB" id="A0A7I7L020"/>
<dbReference type="EMBL" id="AP022569">
    <property type="protein sequence ID" value="BBX47329.1"/>
    <property type="molecule type" value="Genomic_DNA"/>
</dbReference>
<evidence type="ECO:0000256" key="3">
    <source>
        <dbReference type="ARBA" id="ARBA00023125"/>
    </source>
</evidence>
<feature type="DNA-binding region" description="H-T-H motif" evidence="5">
    <location>
        <begin position="33"/>
        <end position="52"/>
    </location>
</feature>
<keyword evidence="3 5" id="KW-0238">DNA-binding</keyword>
<protein>
    <recommendedName>
        <fullName evidence="6">HTH tetR-type domain-containing protein</fullName>
    </recommendedName>
</protein>
<keyword evidence="4" id="KW-0804">Transcription</keyword>
<evidence type="ECO:0000259" key="6">
    <source>
        <dbReference type="PROSITE" id="PS50977"/>
    </source>
</evidence>
<dbReference type="InterPro" id="IPR009057">
    <property type="entry name" value="Homeodomain-like_sf"/>
</dbReference>
<dbReference type="InterPro" id="IPR001647">
    <property type="entry name" value="HTH_TetR"/>
</dbReference>
<evidence type="ECO:0000313" key="7">
    <source>
        <dbReference type="EMBL" id="BBX47329.1"/>
    </source>
</evidence>
<dbReference type="RefSeq" id="WP_163777901.1">
    <property type="nucleotide sequence ID" value="NZ_AP022569.1"/>
</dbReference>
<dbReference type="FunFam" id="1.10.10.60:FF:000141">
    <property type="entry name" value="TetR family transcriptional regulator"/>
    <property type="match status" value="1"/>
</dbReference>
<dbReference type="PROSITE" id="PS50977">
    <property type="entry name" value="HTH_TETR_2"/>
    <property type="match status" value="1"/>
</dbReference>
<reference evidence="7 8" key="1">
    <citation type="journal article" date="2019" name="Emerg. Microbes Infect.">
        <title>Comprehensive subspecies identification of 175 nontuberculous mycobacteria species based on 7547 genomic profiles.</title>
        <authorList>
            <person name="Matsumoto Y."/>
            <person name="Kinjo T."/>
            <person name="Motooka D."/>
            <person name="Nabeya D."/>
            <person name="Jung N."/>
            <person name="Uechi K."/>
            <person name="Horii T."/>
            <person name="Iida T."/>
            <person name="Fujita J."/>
            <person name="Nakamura S."/>
        </authorList>
    </citation>
    <scope>NUCLEOTIDE SEQUENCE [LARGE SCALE GENOMIC DNA]</scope>
    <source>
        <strain evidence="7 8">JCM 12404</strain>
    </source>
</reference>
<keyword evidence="8" id="KW-1185">Reference proteome</keyword>
<dbReference type="InterPro" id="IPR036271">
    <property type="entry name" value="Tet_transcr_reg_TetR-rel_C_sf"/>
</dbReference>
<evidence type="ECO:0000313" key="8">
    <source>
        <dbReference type="Proteomes" id="UP000465866"/>
    </source>
</evidence>
<feature type="domain" description="HTH tetR-type" evidence="6">
    <location>
        <begin position="10"/>
        <end position="70"/>
    </location>
</feature>
<dbReference type="PANTHER" id="PTHR47506:SF1">
    <property type="entry name" value="HTH-TYPE TRANSCRIPTIONAL REGULATOR YJDC"/>
    <property type="match status" value="1"/>
</dbReference>